<evidence type="ECO:0000256" key="1">
    <source>
        <dbReference type="ARBA" id="ARBA00004966"/>
    </source>
</evidence>
<evidence type="ECO:0000256" key="7">
    <source>
        <dbReference type="RuleBase" id="RU361158"/>
    </source>
</evidence>
<dbReference type="InterPro" id="IPR044164">
    <property type="entry name" value="CFI"/>
</dbReference>
<dbReference type="Gene3D" id="1.10.890.20">
    <property type="match status" value="1"/>
</dbReference>
<evidence type="ECO:0000256" key="6">
    <source>
        <dbReference type="ARBA" id="ARBA00034056"/>
    </source>
</evidence>
<dbReference type="Gene3D" id="3.50.70.10">
    <property type="match status" value="1"/>
</dbReference>
<dbReference type="InterPro" id="IPR036298">
    <property type="entry name" value="Chalcone_isomerase_sf"/>
</dbReference>
<comment type="pathway">
    <text evidence="1">Secondary metabolite biosynthesis; flavonoid biosynthesis.</text>
</comment>
<keyword evidence="3" id="KW-0413">Isomerase</keyword>
<dbReference type="PANTHER" id="PTHR28039:SF10">
    <property type="entry name" value="CHALCONE--FLAVANONE ISOMERASE 1A"/>
    <property type="match status" value="1"/>
</dbReference>
<dbReference type="InterPro" id="IPR016088">
    <property type="entry name" value="Chalcone_isomerase_3-sand"/>
</dbReference>
<feature type="domain" description="Chalcone isomerase" evidence="8">
    <location>
        <begin position="12"/>
        <end position="214"/>
    </location>
</feature>
<proteinExistence type="inferred from homology"/>
<keyword evidence="4" id="KW-0284">Flavonoid biosynthesis</keyword>
<dbReference type="EMBL" id="OX451738">
    <property type="protein sequence ID" value="CAI8601572.1"/>
    <property type="molecule type" value="Genomic_DNA"/>
</dbReference>
<dbReference type="AlphaFoldDB" id="A0AAV0ZXI9"/>
<evidence type="ECO:0000256" key="3">
    <source>
        <dbReference type="ARBA" id="ARBA00023235"/>
    </source>
</evidence>
<comment type="function">
    <text evidence="5">Catalyzes the intramolecular cyclization of bicyclic chalcones into tricyclic (S)-flavanones. Responsible for the isomerization of 4,2',4',6'-tetrahydroxychalcone (also termed chalcone) into naringenin.</text>
</comment>
<evidence type="ECO:0000256" key="5">
    <source>
        <dbReference type="ARBA" id="ARBA00025429"/>
    </source>
</evidence>
<dbReference type="SUPFAM" id="SSF54626">
    <property type="entry name" value="Chalcone isomerase"/>
    <property type="match status" value="1"/>
</dbReference>
<evidence type="ECO:0000256" key="4">
    <source>
        <dbReference type="ARBA" id="ARBA00023241"/>
    </source>
</evidence>
<evidence type="ECO:0000313" key="10">
    <source>
        <dbReference type="Proteomes" id="UP001157006"/>
    </source>
</evidence>
<dbReference type="InterPro" id="IPR016087">
    <property type="entry name" value="Chalcone_isomerase"/>
</dbReference>
<evidence type="ECO:0000256" key="2">
    <source>
        <dbReference type="ARBA" id="ARBA00007166"/>
    </source>
</evidence>
<evidence type="ECO:0000313" key="9">
    <source>
        <dbReference type="EMBL" id="CAI8601572.1"/>
    </source>
</evidence>
<organism evidence="9 10">
    <name type="scientific">Vicia faba</name>
    <name type="common">Broad bean</name>
    <name type="synonym">Faba vulgaris</name>
    <dbReference type="NCBI Taxonomy" id="3906"/>
    <lineage>
        <taxon>Eukaryota</taxon>
        <taxon>Viridiplantae</taxon>
        <taxon>Streptophyta</taxon>
        <taxon>Embryophyta</taxon>
        <taxon>Tracheophyta</taxon>
        <taxon>Spermatophyta</taxon>
        <taxon>Magnoliopsida</taxon>
        <taxon>eudicotyledons</taxon>
        <taxon>Gunneridae</taxon>
        <taxon>Pentapetalae</taxon>
        <taxon>rosids</taxon>
        <taxon>fabids</taxon>
        <taxon>Fabales</taxon>
        <taxon>Fabaceae</taxon>
        <taxon>Papilionoideae</taxon>
        <taxon>50 kb inversion clade</taxon>
        <taxon>NPAAA clade</taxon>
        <taxon>Hologalegina</taxon>
        <taxon>IRL clade</taxon>
        <taxon>Fabeae</taxon>
        <taxon>Vicia</taxon>
    </lineage>
</organism>
<dbReference type="GO" id="GO:0009813">
    <property type="term" value="P:flavonoid biosynthetic process"/>
    <property type="evidence" value="ECO:0007669"/>
    <property type="project" value="UniProtKB-KW"/>
</dbReference>
<dbReference type="InterPro" id="IPR016089">
    <property type="entry name" value="Chalcone_isomerase_bundle_sf"/>
</dbReference>
<sequence>MSAASSITAIHVENIEFPAVVTSPVTEKSYFLGGAGERGLTINGTFIKFTCIGVYLEDKAVESLATKWKGKTSEELLDTLDFYRDIISGPFEKLIRGSKIKELSGPEYSKKVMENCVAHLKSVGTYGDAEVEAMQKFAEAFKTVNFPPGASVFYRQSSHGILGLSFSKDISIPEKEDAIIENKAVSSAVLETMIGEHAVSPDLKRCLAARLPALLNEGNFKIGN</sequence>
<dbReference type="PANTHER" id="PTHR28039">
    <property type="entry name" value="CHALCONE--FLAVONONE ISOMERASE 1-RELATED"/>
    <property type="match status" value="1"/>
</dbReference>
<dbReference type="Proteomes" id="UP001157006">
    <property type="component" value="Chromosome 3"/>
</dbReference>
<comment type="similarity">
    <text evidence="2 7">Belongs to the chalcone isomerase family.</text>
</comment>
<gene>
    <name evidence="9" type="ORF">VFH_III001120</name>
</gene>
<reference evidence="9 10" key="1">
    <citation type="submission" date="2023-01" db="EMBL/GenBank/DDBJ databases">
        <authorList>
            <person name="Kreplak J."/>
        </authorList>
    </citation>
    <scope>NUCLEOTIDE SEQUENCE [LARGE SCALE GENOMIC DNA]</scope>
</reference>
<keyword evidence="10" id="KW-1185">Reference proteome</keyword>
<accession>A0AAV0ZXI9</accession>
<comment type="catalytic activity">
    <reaction evidence="6">
        <text>a chalcone = a flavanone.</text>
        <dbReference type="EC" id="5.5.1.6"/>
    </reaction>
</comment>
<evidence type="ECO:0000259" key="8">
    <source>
        <dbReference type="Pfam" id="PF02431"/>
    </source>
</evidence>
<dbReference type="GO" id="GO:0045430">
    <property type="term" value="F:chalcone isomerase activity"/>
    <property type="evidence" value="ECO:0007669"/>
    <property type="project" value="UniProtKB-EC"/>
</dbReference>
<dbReference type="Pfam" id="PF02431">
    <property type="entry name" value="Chalcone"/>
    <property type="match status" value="1"/>
</dbReference>
<protein>
    <recommendedName>
        <fullName evidence="7">Chalcone-flavonone isomerase family protein</fullName>
    </recommendedName>
</protein>
<name>A0AAV0ZXI9_VICFA</name>